<dbReference type="GO" id="GO:0020037">
    <property type="term" value="F:heme binding"/>
    <property type="evidence" value="ECO:0007669"/>
    <property type="project" value="TreeGrafter"/>
</dbReference>
<keyword evidence="6 7" id="KW-0472">Membrane</keyword>
<dbReference type="Pfam" id="PF01794">
    <property type="entry name" value="Ferric_reduct"/>
    <property type="match status" value="1"/>
</dbReference>
<evidence type="ECO:0000256" key="2">
    <source>
        <dbReference type="ARBA" id="ARBA00022448"/>
    </source>
</evidence>
<feature type="domain" description="Ferric oxidoreductase" evidence="8">
    <location>
        <begin position="17"/>
        <end position="132"/>
    </location>
</feature>
<feature type="transmembrane region" description="Helical" evidence="7">
    <location>
        <begin position="124"/>
        <end position="140"/>
    </location>
</feature>
<proteinExistence type="predicted"/>
<feature type="transmembrane region" description="Helical" evidence="7">
    <location>
        <begin position="55"/>
        <end position="73"/>
    </location>
</feature>
<evidence type="ECO:0000256" key="1">
    <source>
        <dbReference type="ARBA" id="ARBA00004141"/>
    </source>
</evidence>
<organism evidence="9 10">
    <name type="scientific">Planktothrix pseudagardhii</name>
    <dbReference type="NCBI Taxonomy" id="132604"/>
    <lineage>
        <taxon>Bacteria</taxon>
        <taxon>Bacillati</taxon>
        <taxon>Cyanobacteriota</taxon>
        <taxon>Cyanophyceae</taxon>
        <taxon>Oscillatoriophycideae</taxon>
        <taxon>Oscillatoriales</taxon>
        <taxon>Microcoleaceae</taxon>
        <taxon>Planktothrix</taxon>
    </lineage>
</organism>
<keyword evidence="5" id="KW-0408">Iron</keyword>
<accession>A0A9W4G1Q9</accession>
<sequence>MQLFQLEFNPVSFAALLGFLAVGAYILTLLPTTLRIVFPATTKTGIPKWLLKYRRWIGLLSFCLAVGHAYIYIKQRNFDWLDIKTYWFYFQGTSTLTIFTLLAITSNDWSVKRLKKNWKKLQQLTYWAMFLLTWHIWAIMAHHWTYLTPFGMVSMLIVIILFLYRQWIVHHQSNSQKQGFCKKI</sequence>
<keyword evidence="3 7" id="KW-0812">Transmembrane</keyword>
<evidence type="ECO:0000256" key="6">
    <source>
        <dbReference type="ARBA" id="ARBA00023136"/>
    </source>
</evidence>
<dbReference type="AlphaFoldDB" id="A0A9W4G1Q9"/>
<dbReference type="KEGG" id="ppsu:NO713_00310"/>
<comment type="subcellular location">
    <subcellularLocation>
        <location evidence="1">Membrane</location>
        <topology evidence="1">Multi-pass membrane protein</topology>
    </subcellularLocation>
</comment>
<evidence type="ECO:0000256" key="4">
    <source>
        <dbReference type="ARBA" id="ARBA00022989"/>
    </source>
</evidence>
<evidence type="ECO:0000256" key="5">
    <source>
        <dbReference type="ARBA" id="ARBA00023004"/>
    </source>
</evidence>
<keyword evidence="2" id="KW-0813">Transport</keyword>
<dbReference type="EMBL" id="LR882967">
    <property type="protein sequence ID" value="CAD5915354.1"/>
    <property type="molecule type" value="Genomic_DNA"/>
</dbReference>
<dbReference type="Proteomes" id="UP001153719">
    <property type="component" value="Chromosome"/>
</dbReference>
<evidence type="ECO:0000313" key="9">
    <source>
        <dbReference type="EMBL" id="CAD5915354.1"/>
    </source>
</evidence>
<dbReference type="InterPro" id="IPR013130">
    <property type="entry name" value="Fe3_Rdtase_TM_dom"/>
</dbReference>
<dbReference type="GO" id="GO:0016679">
    <property type="term" value="F:oxidoreductase activity, acting on diphenols and related substances as donors"/>
    <property type="evidence" value="ECO:0007669"/>
    <property type="project" value="TreeGrafter"/>
</dbReference>
<protein>
    <submittedName>
        <fullName evidence="9">Protein-methionine-sulfoxide reductase heme-binding subunit MsrQ</fullName>
    </submittedName>
</protein>
<dbReference type="GO" id="GO:0010181">
    <property type="term" value="F:FMN binding"/>
    <property type="evidence" value="ECO:0007669"/>
    <property type="project" value="TreeGrafter"/>
</dbReference>
<dbReference type="RefSeq" id="WP_190517969.1">
    <property type="nucleotide sequence ID" value="NZ_LR882967.1"/>
</dbReference>
<name>A0A9W4G1Q9_9CYAN</name>
<evidence type="ECO:0000259" key="8">
    <source>
        <dbReference type="Pfam" id="PF01794"/>
    </source>
</evidence>
<dbReference type="GO" id="GO:0005886">
    <property type="term" value="C:plasma membrane"/>
    <property type="evidence" value="ECO:0007669"/>
    <property type="project" value="TreeGrafter"/>
</dbReference>
<feature type="transmembrane region" description="Helical" evidence="7">
    <location>
        <begin position="85"/>
        <end position="104"/>
    </location>
</feature>
<dbReference type="PANTHER" id="PTHR36964">
    <property type="entry name" value="PROTEIN-METHIONINE-SULFOXIDE REDUCTASE HEME-BINDING SUBUNIT MSRQ"/>
    <property type="match status" value="1"/>
</dbReference>
<evidence type="ECO:0000313" key="10">
    <source>
        <dbReference type="Proteomes" id="UP001153719"/>
    </source>
</evidence>
<evidence type="ECO:0000256" key="7">
    <source>
        <dbReference type="SAM" id="Phobius"/>
    </source>
</evidence>
<feature type="transmembrane region" description="Helical" evidence="7">
    <location>
        <begin position="12"/>
        <end position="34"/>
    </location>
</feature>
<gene>
    <name evidence="9" type="primary">msrQ</name>
    <name evidence="9" type="ORF">NO713_00310</name>
</gene>
<evidence type="ECO:0000256" key="3">
    <source>
        <dbReference type="ARBA" id="ARBA00022692"/>
    </source>
</evidence>
<dbReference type="PANTHER" id="PTHR36964:SF1">
    <property type="entry name" value="PROTEIN-METHIONINE-SULFOXIDE REDUCTASE HEME-BINDING SUBUNIT MSRQ"/>
    <property type="match status" value="1"/>
</dbReference>
<keyword evidence="10" id="KW-1185">Reference proteome</keyword>
<feature type="transmembrane region" description="Helical" evidence="7">
    <location>
        <begin position="146"/>
        <end position="164"/>
    </location>
</feature>
<dbReference type="InterPro" id="IPR022837">
    <property type="entry name" value="MsrQ-like"/>
</dbReference>
<reference evidence="9" key="1">
    <citation type="submission" date="2020-09" db="EMBL/GenBank/DDBJ databases">
        <authorList>
            <person name="Blom J."/>
        </authorList>
    </citation>
    <scope>NUCLEOTIDE SEQUENCE</scope>
    <source>
        <strain evidence="9">No.713</strain>
    </source>
</reference>
<keyword evidence="4 7" id="KW-1133">Transmembrane helix</keyword>